<dbReference type="Pfam" id="PF00005">
    <property type="entry name" value="ABC_tran"/>
    <property type="match status" value="1"/>
</dbReference>
<dbReference type="InterPro" id="IPR003439">
    <property type="entry name" value="ABC_transporter-like_ATP-bd"/>
</dbReference>
<dbReference type="PANTHER" id="PTHR24223">
    <property type="entry name" value="ATP-BINDING CASSETTE SUB-FAMILY C"/>
    <property type="match status" value="1"/>
</dbReference>
<dbReference type="GO" id="GO:0012505">
    <property type="term" value="C:endomembrane system"/>
    <property type="evidence" value="ECO:0007669"/>
    <property type="project" value="UniProtKB-SubCell"/>
</dbReference>
<evidence type="ECO:0000256" key="6">
    <source>
        <dbReference type="ARBA" id="ARBA00022840"/>
    </source>
</evidence>
<dbReference type="Proteomes" id="UP000814243">
    <property type="component" value="Unassembled WGS sequence"/>
</dbReference>
<dbReference type="FunFam" id="1.20.1560.10:FF:000013">
    <property type="entry name" value="ABC transporter C family member 2"/>
    <property type="match status" value="1"/>
</dbReference>
<dbReference type="SUPFAM" id="SSF90123">
    <property type="entry name" value="ABC transporter transmembrane region"/>
    <property type="match status" value="1"/>
</dbReference>
<feature type="compositionally biased region" description="Basic and acidic residues" evidence="9">
    <location>
        <begin position="407"/>
        <end position="417"/>
    </location>
</feature>
<feature type="transmembrane region" description="Helical" evidence="10">
    <location>
        <begin position="84"/>
        <end position="108"/>
    </location>
</feature>
<dbReference type="InterPro" id="IPR011527">
    <property type="entry name" value="ABC1_TM_dom"/>
</dbReference>
<reference evidence="12" key="1">
    <citation type="journal article" date="2021" name="G3 (Bethesda)">
        <title>Genome and transcriptome analysis of the beet armyworm Spodoptera exigua reveals targets for pest control. .</title>
        <authorList>
            <person name="Simon S."/>
            <person name="Breeschoten T."/>
            <person name="Jansen H.J."/>
            <person name="Dirks R.P."/>
            <person name="Schranz M.E."/>
            <person name="Ros V.I.D."/>
        </authorList>
    </citation>
    <scope>NUCLEOTIDE SEQUENCE</scope>
    <source>
        <strain evidence="12">TB_SE_WUR_2020</strain>
    </source>
</reference>
<keyword evidence="2" id="KW-0813">Transport</keyword>
<dbReference type="InterPro" id="IPR036640">
    <property type="entry name" value="ABC1_TM_sf"/>
</dbReference>
<comment type="caution">
    <text evidence="12">The sequence shown here is derived from an EMBL/GenBank/DDBJ whole genome shotgun (WGS) entry which is preliminary data.</text>
</comment>
<proteinExistence type="predicted"/>
<dbReference type="GO" id="GO:0016020">
    <property type="term" value="C:membrane"/>
    <property type="evidence" value="ECO:0007669"/>
    <property type="project" value="InterPro"/>
</dbReference>
<dbReference type="InterPro" id="IPR027417">
    <property type="entry name" value="P-loop_NTPase"/>
</dbReference>
<dbReference type="SUPFAM" id="SSF52540">
    <property type="entry name" value="P-loop containing nucleoside triphosphate hydrolases"/>
    <property type="match status" value="1"/>
</dbReference>
<name>A0A922MFB0_SPOEX</name>
<dbReference type="AlphaFoldDB" id="A0A922MFB0"/>
<dbReference type="Gene3D" id="1.20.1560.10">
    <property type="entry name" value="ABC transporter type 1, transmembrane domain"/>
    <property type="match status" value="1"/>
</dbReference>
<evidence type="ECO:0000256" key="4">
    <source>
        <dbReference type="ARBA" id="ARBA00022737"/>
    </source>
</evidence>
<dbReference type="PANTHER" id="PTHR24223:SF443">
    <property type="entry name" value="MULTIDRUG-RESISTANCE LIKE PROTEIN 1, ISOFORM I"/>
    <property type="match status" value="1"/>
</dbReference>
<evidence type="ECO:0000259" key="11">
    <source>
        <dbReference type="PROSITE" id="PS50929"/>
    </source>
</evidence>
<accession>A0A922MFB0</accession>
<feature type="compositionally biased region" description="Basic residues" evidence="9">
    <location>
        <begin position="429"/>
        <end position="441"/>
    </location>
</feature>
<sequence>MDVVAALGSIFADLMPYLACWRAARLLHELLLDHVLKAPLNFFEVTPVGRILARFSKDMDILDTSLPSQISDLMWCIFEVLGTLFVISFSTPIFMAVILPIGFIYYVIQRFYVATSRQLKRLESVSRSPIYSHFGESITGASTIRAYGVSERFVEESERGVDHNQSCYYPSCIANRWLAVRLEMIGNLIIFFSAMFAVLNRDTISAGLVGLSVSYALQLERLTLAYRAGAEPALRDVTCAVAPRDKLGIVGRTGAGKSTLTLGLFRIVEAVGGRILIDGLDIAAMGLHQLRSRITIIPQDPVLFSGTLRMNLDPFEAFSDEDIWRALEYAHLKPFVQGEYCSPQSRVFLRTDKYSRVRCRAPGGAAPRGGGGRREPVGGAAPAGLPGARPAAQDSTAGTGRGHGRRGPGDGRAHPEDHPLRVRVVHGAHHRASPQHHHGLHQGHGPRQGTTRRICAT</sequence>
<dbReference type="GO" id="GO:0140359">
    <property type="term" value="F:ABC-type transporter activity"/>
    <property type="evidence" value="ECO:0007669"/>
    <property type="project" value="InterPro"/>
</dbReference>
<feature type="region of interest" description="Disordered" evidence="9">
    <location>
        <begin position="360"/>
        <end position="417"/>
    </location>
</feature>
<keyword evidence="5" id="KW-0547">Nucleotide-binding</keyword>
<dbReference type="CDD" id="cd18603">
    <property type="entry name" value="ABC_6TM_MRP1_2_3_6_D2_like"/>
    <property type="match status" value="1"/>
</dbReference>
<keyword evidence="7 10" id="KW-1133">Transmembrane helix</keyword>
<evidence type="ECO:0000313" key="13">
    <source>
        <dbReference type="Proteomes" id="UP000814243"/>
    </source>
</evidence>
<evidence type="ECO:0000256" key="1">
    <source>
        <dbReference type="ARBA" id="ARBA00004127"/>
    </source>
</evidence>
<comment type="subcellular location">
    <subcellularLocation>
        <location evidence="1">Endomembrane system</location>
        <topology evidence="1">Multi-pass membrane protein</topology>
    </subcellularLocation>
</comment>
<keyword evidence="6" id="KW-0067">ATP-binding</keyword>
<evidence type="ECO:0000313" key="12">
    <source>
        <dbReference type="EMBL" id="KAH9635558.1"/>
    </source>
</evidence>
<dbReference type="Gene3D" id="3.40.50.300">
    <property type="entry name" value="P-loop containing nucleotide triphosphate hydrolases"/>
    <property type="match status" value="1"/>
</dbReference>
<dbReference type="Pfam" id="PF00664">
    <property type="entry name" value="ABC_membrane"/>
    <property type="match status" value="1"/>
</dbReference>
<dbReference type="PROSITE" id="PS50929">
    <property type="entry name" value="ABC_TM1F"/>
    <property type="match status" value="1"/>
</dbReference>
<dbReference type="GO" id="GO:0016887">
    <property type="term" value="F:ATP hydrolysis activity"/>
    <property type="evidence" value="ECO:0007669"/>
    <property type="project" value="InterPro"/>
</dbReference>
<dbReference type="GO" id="GO:0005524">
    <property type="term" value="F:ATP binding"/>
    <property type="evidence" value="ECO:0007669"/>
    <property type="project" value="UniProtKB-KW"/>
</dbReference>
<evidence type="ECO:0000256" key="9">
    <source>
        <dbReference type="SAM" id="MobiDB-lite"/>
    </source>
</evidence>
<keyword evidence="4" id="KW-0677">Repeat</keyword>
<gene>
    <name evidence="12" type="ORF">HF086_003172</name>
</gene>
<dbReference type="EMBL" id="JACEFF010000543">
    <property type="protein sequence ID" value="KAH9635558.1"/>
    <property type="molecule type" value="Genomic_DNA"/>
</dbReference>
<organism evidence="12 13">
    <name type="scientific">Spodoptera exigua</name>
    <name type="common">Beet armyworm</name>
    <name type="synonym">Noctua fulgens</name>
    <dbReference type="NCBI Taxonomy" id="7107"/>
    <lineage>
        <taxon>Eukaryota</taxon>
        <taxon>Metazoa</taxon>
        <taxon>Ecdysozoa</taxon>
        <taxon>Arthropoda</taxon>
        <taxon>Hexapoda</taxon>
        <taxon>Insecta</taxon>
        <taxon>Pterygota</taxon>
        <taxon>Neoptera</taxon>
        <taxon>Endopterygota</taxon>
        <taxon>Lepidoptera</taxon>
        <taxon>Glossata</taxon>
        <taxon>Ditrysia</taxon>
        <taxon>Noctuoidea</taxon>
        <taxon>Noctuidae</taxon>
        <taxon>Amphipyrinae</taxon>
        <taxon>Spodoptera</taxon>
    </lineage>
</organism>
<keyword evidence="3 10" id="KW-0812">Transmembrane</keyword>
<feature type="transmembrane region" description="Helical" evidence="10">
    <location>
        <begin position="178"/>
        <end position="199"/>
    </location>
</feature>
<feature type="region of interest" description="Disordered" evidence="9">
    <location>
        <begin position="429"/>
        <end position="457"/>
    </location>
</feature>
<keyword evidence="8 10" id="KW-0472">Membrane</keyword>
<feature type="compositionally biased region" description="Low complexity" evidence="9">
    <location>
        <begin position="377"/>
        <end position="398"/>
    </location>
</feature>
<dbReference type="InterPro" id="IPR050173">
    <property type="entry name" value="ABC_transporter_C-like"/>
</dbReference>
<evidence type="ECO:0000256" key="2">
    <source>
        <dbReference type="ARBA" id="ARBA00022448"/>
    </source>
</evidence>
<evidence type="ECO:0000256" key="10">
    <source>
        <dbReference type="SAM" id="Phobius"/>
    </source>
</evidence>
<feature type="domain" description="ABC transmembrane type-1" evidence="11">
    <location>
        <begin position="3"/>
        <end position="219"/>
    </location>
</feature>
<evidence type="ECO:0000256" key="7">
    <source>
        <dbReference type="ARBA" id="ARBA00022989"/>
    </source>
</evidence>
<protein>
    <recommendedName>
        <fullName evidence="11">ABC transmembrane type-1 domain-containing protein</fullName>
    </recommendedName>
</protein>
<evidence type="ECO:0000256" key="8">
    <source>
        <dbReference type="ARBA" id="ARBA00023136"/>
    </source>
</evidence>
<evidence type="ECO:0000256" key="3">
    <source>
        <dbReference type="ARBA" id="ARBA00022692"/>
    </source>
</evidence>
<evidence type="ECO:0000256" key="5">
    <source>
        <dbReference type="ARBA" id="ARBA00022741"/>
    </source>
</evidence>